<comment type="caution">
    <text evidence="1">The sequence shown here is derived from an EMBL/GenBank/DDBJ whole genome shotgun (WGS) entry which is preliminary data.</text>
</comment>
<protein>
    <submittedName>
        <fullName evidence="1">Uncharacterized protein</fullName>
    </submittedName>
</protein>
<proteinExistence type="predicted"/>
<evidence type="ECO:0000313" key="2">
    <source>
        <dbReference type="Proteomes" id="UP000537825"/>
    </source>
</evidence>
<organism evidence="1 2">
    <name type="scientific">Corallococcus exiguus</name>
    <dbReference type="NCBI Taxonomy" id="83462"/>
    <lineage>
        <taxon>Bacteria</taxon>
        <taxon>Pseudomonadati</taxon>
        <taxon>Myxococcota</taxon>
        <taxon>Myxococcia</taxon>
        <taxon>Myxococcales</taxon>
        <taxon>Cystobacterineae</taxon>
        <taxon>Myxococcaceae</taxon>
        <taxon>Corallococcus</taxon>
    </lineage>
</organism>
<evidence type="ECO:0000313" key="1">
    <source>
        <dbReference type="EMBL" id="NBC40483.1"/>
    </source>
</evidence>
<keyword evidence="2" id="KW-1185">Reference proteome</keyword>
<dbReference type="RefSeq" id="WP_161662779.1">
    <property type="nucleotide sequence ID" value="NZ_CBCSLE010000110.1"/>
</dbReference>
<reference evidence="1 2" key="1">
    <citation type="submission" date="2020-01" db="EMBL/GenBank/DDBJ databases">
        <title>The draft genome sequence of Corallococcus exiguus DSM 14696.</title>
        <authorList>
            <person name="Zhang X."/>
            <person name="Zhu H."/>
        </authorList>
    </citation>
    <scope>NUCLEOTIDE SEQUENCE [LARGE SCALE GENOMIC DNA]</scope>
    <source>
        <strain evidence="1 2">DSM 14696</strain>
    </source>
</reference>
<dbReference type="EMBL" id="JAAAPK010000003">
    <property type="protein sequence ID" value="NBC40483.1"/>
    <property type="molecule type" value="Genomic_DNA"/>
</dbReference>
<sequence length="51" mass="5449">MKSSGSGGRPYCRAQPSACQAVRMCARAGWTGTSRTTPVFVAAFSTFRFEA</sequence>
<dbReference type="Proteomes" id="UP000537825">
    <property type="component" value="Unassembled WGS sequence"/>
</dbReference>
<gene>
    <name evidence="1" type="ORF">GTZ93_11665</name>
</gene>
<name>A0A7X5BSS9_9BACT</name>
<accession>A0A7X5BSS9</accession>
<dbReference type="AlphaFoldDB" id="A0A7X5BSS9"/>